<evidence type="ECO:0000313" key="4">
    <source>
        <dbReference type="Proteomes" id="UP001168877"/>
    </source>
</evidence>
<dbReference type="EMBL" id="JAUESC010000004">
    <property type="protein sequence ID" value="KAK0597329.1"/>
    <property type="molecule type" value="Genomic_DNA"/>
</dbReference>
<evidence type="ECO:0000256" key="1">
    <source>
        <dbReference type="SAM" id="MobiDB-lite"/>
    </source>
</evidence>
<dbReference type="InterPro" id="IPR046796">
    <property type="entry name" value="Transposase_32_dom"/>
</dbReference>
<dbReference type="AlphaFoldDB" id="A0AA39SX08"/>
<feature type="region of interest" description="Disordered" evidence="1">
    <location>
        <begin position="135"/>
        <end position="302"/>
    </location>
</feature>
<reference evidence="3" key="1">
    <citation type="journal article" date="2022" name="Plant J.">
        <title>Strategies of tolerance reflected in two North American maple genomes.</title>
        <authorList>
            <person name="McEvoy S.L."/>
            <person name="Sezen U.U."/>
            <person name="Trouern-Trend A."/>
            <person name="McMahon S.M."/>
            <person name="Schaberg P.G."/>
            <person name="Yang J."/>
            <person name="Wegrzyn J.L."/>
            <person name="Swenson N.G."/>
        </authorList>
    </citation>
    <scope>NUCLEOTIDE SEQUENCE</scope>
    <source>
        <strain evidence="3">NS2018</strain>
    </source>
</reference>
<name>A0AA39SX08_ACESA</name>
<feature type="compositionally biased region" description="Pro residues" evidence="1">
    <location>
        <begin position="244"/>
        <end position="261"/>
    </location>
</feature>
<keyword evidence="4" id="KW-1185">Reference proteome</keyword>
<organism evidence="3 4">
    <name type="scientific">Acer saccharum</name>
    <name type="common">Sugar maple</name>
    <dbReference type="NCBI Taxonomy" id="4024"/>
    <lineage>
        <taxon>Eukaryota</taxon>
        <taxon>Viridiplantae</taxon>
        <taxon>Streptophyta</taxon>
        <taxon>Embryophyta</taxon>
        <taxon>Tracheophyta</taxon>
        <taxon>Spermatophyta</taxon>
        <taxon>Magnoliopsida</taxon>
        <taxon>eudicotyledons</taxon>
        <taxon>Gunneridae</taxon>
        <taxon>Pentapetalae</taxon>
        <taxon>rosids</taxon>
        <taxon>malvids</taxon>
        <taxon>Sapindales</taxon>
        <taxon>Sapindaceae</taxon>
        <taxon>Hippocastanoideae</taxon>
        <taxon>Acereae</taxon>
        <taxon>Acer</taxon>
    </lineage>
</organism>
<reference evidence="3" key="2">
    <citation type="submission" date="2023-06" db="EMBL/GenBank/DDBJ databases">
        <authorList>
            <person name="Swenson N.G."/>
            <person name="Wegrzyn J.L."/>
            <person name="Mcevoy S.L."/>
        </authorList>
    </citation>
    <scope>NUCLEOTIDE SEQUENCE</scope>
    <source>
        <strain evidence="3">NS2018</strain>
        <tissue evidence="3">Leaf</tissue>
    </source>
</reference>
<dbReference type="Pfam" id="PF20167">
    <property type="entry name" value="Transposase_32"/>
    <property type="match status" value="1"/>
</dbReference>
<protein>
    <recommendedName>
        <fullName evidence="2">Putative plant transposon protein domain-containing protein</fullName>
    </recommendedName>
</protein>
<evidence type="ECO:0000313" key="3">
    <source>
        <dbReference type="EMBL" id="KAK0597329.1"/>
    </source>
</evidence>
<accession>A0AA39SX08</accession>
<sequence>MYNQTLANAIRGEWHLTWNTSNPFVQAHLDFQSAFWHTFFSYSLFSSHHRHTITFGPVVLIYLMKMELPFEVGTVAIKRITEAGRTNVPSMSFSCLITHFCERAGVRFDLEDEWRDGRVVGTKAYNKAAIPKGFPKLESEKSKKRRLQREKREAKKAAAAAAYIGTGGEPSASKDVPSPKRATQPRGSSEQIPDWGDSFSSDATYTRRAPYHPRKRTRGEGPSASAADLGGDPDAKYDTEPENYTPPPAYEPGPSSGPYPFDPTAKFQTMSPYSPTALIPYPTPLSVAKPTRDQSDTYATDS</sequence>
<gene>
    <name evidence="3" type="ORF">LWI29_024103</name>
</gene>
<feature type="domain" description="Putative plant transposon protein" evidence="2">
    <location>
        <begin position="15"/>
        <end position="106"/>
    </location>
</feature>
<comment type="caution">
    <text evidence="3">The sequence shown here is derived from an EMBL/GenBank/DDBJ whole genome shotgun (WGS) entry which is preliminary data.</text>
</comment>
<dbReference type="Proteomes" id="UP001168877">
    <property type="component" value="Unassembled WGS sequence"/>
</dbReference>
<evidence type="ECO:0000259" key="2">
    <source>
        <dbReference type="Pfam" id="PF20167"/>
    </source>
</evidence>
<proteinExistence type="predicted"/>